<gene>
    <name evidence="8" type="ORF">H9632_05085</name>
</gene>
<dbReference type="Pfam" id="PF08281">
    <property type="entry name" value="Sigma70_r4_2"/>
    <property type="match status" value="1"/>
</dbReference>
<dbReference type="SUPFAM" id="SSF88659">
    <property type="entry name" value="Sigma3 and sigma4 domains of RNA polymerase sigma factors"/>
    <property type="match status" value="1"/>
</dbReference>
<dbReference type="InterPro" id="IPR036388">
    <property type="entry name" value="WH-like_DNA-bd_sf"/>
</dbReference>
<keyword evidence="2" id="KW-0805">Transcription regulation</keyword>
<evidence type="ECO:0000256" key="5">
    <source>
        <dbReference type="ARBA" id="ARBA00023163"/>
    </source>
</evidence>
<dbReference type="Gene3D" id="1.10.1740.10">
    <property type="match status" value="1"/>
</dbReference>
<dbReference type="InterPro" id="IPR013324">
    <property type="entry name" value="RNA_pol_sigma_r3/r4-like"/>
</dbReference>
<proteinExistence type="inferred from homology"/>
<keyword evidence="9" id="KW-1185">Reference proteome</keyword>
<dbReference type="SUPFAM" id="SSF88946">
    <property type="entry name" value="Sigma2 domain of RNA polymerase sigma factors"/>
    <property type="match status" value="1"/>
</dbReference>
<reference evidence="8 9" key="1">
    <citation type="submission" date="2020-08" db="EMBL/GenBank/DDBJ databases">
        <title>A Genomic Blueprint of the Chicken Gut Microbiome.</title>
        <authorList>
            <person name="Gilroy R."/>
            <person name="Ravi A."/>
            <person name="Getino M."/>
            <person name="Pursley I."/>
            <person name="Horton D.L."/>
            <person name="Alikhan N.-F."/>
            <person name="Baker D."/>
            <person name="Gharbi K."/>
            <person name="Hall N."/>
            <person name="Watson M."/>
            <person name="Adriaenssens E.M."/>
            <person name="Foster-Nyarko E."/>
            <person name="Jarju S."/>
            <person name="Secka A."/>
            <person name="Antonio M."/>
            <person name="Oren A."/>
            <person name="Chaudhuri R."/>
            <person name="La Ragione R.M."/>
            <person name="Hildebrand F."/>
            <person name="Pallen M.J."/>
        </authorList>
    </citation>
    <scope>NUCLEOTIDE SEQUENCE [LARGE SCALE GENOMIC DNA]</scope>
    <source>
        <strain evidence="8 9">Sa1YVA6</strain>
    </source>
</reference>
<dbReference type="PANTHER" id="PTHR43133:SF8">
    <property type="entry name" value="RNA POLYMERASE SIGMA FACTOR HI_1459-RELATED"/>
    <property type="match status" value="1"/>
</dbReference>
<feature type="domain" description="RNA polymerase sigma factor 70 region 4 type 2" evidence="7">
    <location>
        <begin position="113"/>
        <end position="162"/>
    </location>
</feature>
<evidence type="ECO:0000313" key="9">
    <source>
        <dbReference type="Proteomes" id="UP000600565"/>
    </source>
</evidence>
<comment type="similarity">
    <text evidence="1">Belongs to the sigma-70 factor family. ECF subfamily.</text>
</comment>
<keyword evidence="5" id="KW-0804">Transcription</keyword>
<dbReference type="InterPro" id="IPR014284">
    <property type="entry name" value="RNA_pol_sigma-70_dom"/>
</dbReference>
<feature type="domain" description="RNA polymerase sigma-70 region 2" evidence="6">
    <location>
        <begin position="23"/>
        <end position="91"/>
    </location>
</feature>
<dbReference type="NCBIfam" id="TIGR02937">
    <property type="entry name" value="sigma70-ECF"/>
    <property type="match status" value="1"/>
</dbReference>
<dbReference type="Gene3D" id="1.10.10.10">
    <property type="entry name" value="Winged helix-like DNA-binding domain superfamily/Winged helix DNA-binding domain"/>
    <property type="match status" value="1"/>
</dbReference>
<accession>A0ABR8XKH8</accession>
<dbReference type="CDD" id="cd06171">
    <property type="entry name" value="Sigma70_r4"/>
    <property type="match status" value="1"/>
</dbReference>
<dbReference type="Pfam" id="PF04542">
    <property type="entry name" value="Sigma70_r2"/>
    <property type="match status" value="1"/>
</dbReference>
<keyword evidence="4" id="KW-0238">DNA-binding</keyword>
<sequence>MTLTNEELMQQVQTGNIEALGVLYERLHEPLYCFLFRYTKEEQISIDTVHDAFEILQKKHQQYNASLGTVKSFLFQIAYRHLINKLNRRKRWQTLLPFLVPIPKKALQTDDKLMIQQAIAKLPDKQRAVILLAYYEDLPLEEIALILSIPTGTVKSRLHKAIQVLKIELKEAFQHERGF</sequence>
<evidence type="ECO:0000259" key="7">
    <source>
        <dbReference type="Pfam" id="PF08281"/>
    </source>
</evidence>
<evidence type="ECO:0000313" key="8">
    <source>
        <dbReference type="EMBL" id="MBD8032434.1"/>
    </source>
</evidence>
<evidence type="ECO:0000256" key="2">
    <source>
        <dbReference type="ARBA" id="ARBA00023015"/>
    </source>
</evidence>
<dbReference type="InterPro" id="IPR039425">
    <property type="entry name" value="RNA_pol_sigma-70-like"/>
</dbReference>
<dbReference type="InterPro" id="IPR013249">
    <property type="entry name" value="RNA_pol_sigma70_r4_t2"/>
</dbReference>
<comment type="caution">
    <text evidence="8">The sequence shown here is derived from an EMBL/GenBank/DDBJ whole genome shotgun (WGS) entry which is preliminary data.</text>
</comment>
<evidence type="ECO:0000256" key="4">
    <source>
        <dbReference type="ARBA" id="ARBA00023125"/>
    </source>
</evidence>
<name>A0ABR8XKH8_9BACL</name>
<dbReference type="PANTHER" id="PTHR43133">
    <property type="entry name" value="RNA POLYMERASE ECF-TYPE SIGMA FACTO"/>
    <property type="match status" value="1"/>
</dbReference>
<evidence type="ECO:0000256" key="1">
    <source>
        <dbReference type="ARBA" id="ARBA00010641"/>
    </source>
</evidence>
<evidence type="ECO:0000259" key="6">
    <source>
        <dbReference type="Pfam" id="PF04542"/>
    </source>
</evidence>
<dbReference type="InterPro" id="IPR013325">
    <property type="entry name" value="RNA_pol_sigma_r2"/>
</dbReference>
<dbReference type="RefSeq" id="WP_191703032.1">
    <property type="nucleotide sequence ID" value="NZ_JACSPW010000003.1"/>
</dbReference>
<protein>
    <submittedName>
        <fullName evidence="8">RNA polymerase sigma factor</fullName>
    </submittedName>
</protein>
<evidence type="ECO:0000256" key="3">
    <source>
        <dbReference type="ARBA" id="ARBA00023082"/>
    </source>
</evidence>
<keyword evidence="3" id="KW-0731">Sigma factor</keyword>
<dbReference type="InterPro" id="IPR007627">
    <property type="entry name" value="RNA_pol_sigma70_r2"/>
</dbReference>
<organism evidence="8 9">
    <name type="scientific">Solibacillus merdavium</name>
    <dbReference type="NCBI Taxonomy" id="2762218"/>
    <lineage>
        <taxon>Bacteria</taxon>
        <taxon>Bacillati</taxon>
        <taxon>Bacillota</taxon>
        <taxon>Bacilli</taxon>
        <taxon>Bacillales</taxon>
        <taxon>Caryophanaceae</taxon>
        <taxon>Solibacillus</taxon>
    </lineage>
</organism>
<dbReference type="Proteomes" id="UP000600565">
    <property type="component" value="Unassembled WGS sequence"/>
</dbReference>
<dbReference type="EMBL" id="JACSPW010000003">
    <property type="protein sequence ID" value="MBD8032434.1"/>
    <property type="molecule type" value="Genomic_DNA"/>
</dbReference>